<protein>
    <submittedName>
        <fullName evidence="1">Uncharacterized protein</fullName>
    </submittedName>
</protein>
<dbReference type="RefSeq" id="WP_005616885.1">
    <property type="nucleotide sequence ID" value="NZ_CBDBSW010000064.1"/>
</dbReference>
<accession>A0A448TXM9</accession>
<dbReference type="EMBL" id="LR134515">
    <property type="protein sequence ID" value="VEJ16385.1"/>
    <property type="molecule type" value="Genomic_DNA"/>
</dbReference>
<proteinExistence type="predicted"/>
<sequence>MSYKLIVELHKDNDSYFAELFSGHGEFIATTKSFAMIEDVKESVKRNHPSLSRKRQIKFKDLTGTDENLQAETEQVSGQENAIPAKLEPAKEMLENAIKQEEIKMQELQITGFKQTGKQVTIYFANGKSRKTTSDRLFNINKPSKAEGIVKRMRKVVEG</sequence>
<name>A0A448TXM9_ACTPL</name>
<organism evidence="1 2">
    <name type="scientific">Actinobacillus pleuropneumoniae</name>
    <name type="common">Haemophilus pleuropneumoniae</name>
    <dbReference type="NCBI Taxonomy" id="715"/>
    <lineage>
        <taxon>Bacteria</taxon>
        <taxon>Pseudomonadati</taxon>
        <taxon>Pseudomonadota</taxon>
        <taxon>Gammaproteobacteria</taxon>
        <taxon>Pasteurellales</taxon>
        <taxon>Pasteurellaceae</taxon>
        <taxon>Actinobacillus</taxon>
    </lineage>
</organism>
<evidence type="ECO:0000313" key="2">
    <source>
        <dbReference type="Proteomes" id="UP000275510"/>
    </source>
</evidence>
<reference evidence="1 2" key="1">
    <citation type="submission" date="2018-12" db="EMBL/GenBank/DDBJ databases">
        <authorList>
            <consortium name="Pathogen Informatics"/>
        </authorList>
    </citation>
    <scope>NUCLEOTIDE SEQUENCE [LARGE SCALE GENOMIC DNA]</scope>
    <source>
        <strain evidence="1 2">NCTC10976</strain>
    </source>
</reference>
<dbReference type="Proteomes" id="UP000275510">
    <property type="component" value="Chromosome"/>
</dbReference>
<dbReference type="AlphaFoldDB" id="A0A448TXM9"/>
<evidence type="ECO:0000313" key="1">
    <source>
        <dbReference type="EMBL" id="VEJ16385.1"/>
    </source>
</evidence>
<gene>
    <name evidence="1" type="ORF">NCTC10976_00470</name>
</gene>